<accession>A0A9P6CD84</accession>
<protein>
    <submittedName>
        <fullName evidence="1">Uncharacterized protein</fullName>
    </submittedName>
</protein>
<dbReference type="OrthoDB" id="2998550at2759"/>
<gene>
    <name evidence="1" type="ORF">BDZ94DRAFT_1228892</name>
</gene>
<sequence>MFTLTISEKDFLNSEIIPNGPGYCSFTTQTKTGFRGLKKTVLQPTVQHRAAAPIVDGSIDWRGKTFEIGGKVKNWKVLKHRQGSIFDWHPVREWTWMGHRYTVKREDNQWMATIHASVSAVFTSRKSHVLSQSEPATIEFTSNVPHEDMVFLLLVLLWSEHKRLEKKSQTTDAMSEGISAANSL</sequence>
<comment type="caution">
    <text evidence="1">The sequence shown here is derived from an EMBL/GenBank/DDBJ whole genome shotgun (WGS) entry which is preliminary data.</text>
</comment>
<dbReference type="Proteomes" id="UP000807353">
    <property type="component" value="Unassembled WGS sequence"/>
</dbReference>
<keyword evidence="2" id="KW-1185">Reference proteome</keyword>
<proteinExistence type="predicted"/>
<reference evidence="1" key="1">
    <citation type="submission" date="2020-11" db="EMBL/GenBank/DDBJ databases">
        <authorList>
            <consortium name="DOE Joint Genome Institute"/>
            <person name="Ahrendt S."/>
            <person name="Riley R."/>
            <person name="Andreopoulos W."/>
            <person name="Labutti K."/>
            <person name="Pangilinan J."/>
            <person name="Ruiz-Duenas F.J."/>
            <person name="Barrasa J.M."/>
            <person name="Sanchez-Garcia M."/>
            <person name="Camarero S."/>
            <person name="Miyauchi S."/>
            <person name="Serrano A."/>
            <person name="Linde D."/>
            <person name="Babiker R."/>
            <person name="Drula E."/>
            <person name="Ayuso-Fernandez I."/>
            <person name="Pacheco R."/>
            <person name="Padilla G."/>
            <person name="Ferreira P."/>
            <person name="Barriuso J."/>
            <person name="Kellner H."/>
            <person name="Castanera R."/>
            <person name="Alfaro M."/>
            <person name="Ramirez L."/>
            <person name="Pisabarro A.G."/>
            <person name="Kuo A."/>
            <person name="Tritt A."/>
            <person name="Lipzen A."/>
            <person name="He G."/>
            <person name="Yan M."/>
            <person name="Ng V."/>
            <person name="Cullen D."/>
            <person name="Martin F."/>
            <person name="Rosso M.-N."/>
            <person name="Henrissat B."/>
            <person name="Hibbett D."/>
            <person name="Martinez A.T."/>
            <person name="Grigoriev I.V."/>
        </authorList>
    </citation>
    <scope>NUCLEOTIDE SEQUENCE</scope>
    <source>
        <strain evidence="1">CBS 247.69</strain>
    </source>
</reference>
<organism evidence="1 2">
    <name type="scientific">Collybia nuda</name>
    <dbReference type="NCBI Taxonomy" id="64659"/>
    <lineage>
        <taxon>Eukaryota</taxon>
        <taxon>Fungi</taxon>
        <taxon>Dikarya</taxon>
        <taxon>Basidiomycota</taxon>
        <taxon>Agaricomycotina</taxon>
        <taxon>Agaricomycetes</taxon>
        <taxon>Agaricomycetidae</taxon>
        <taxon>Agaricales</taxon>
        <taxon>Tricholomatineae</taxon>
        <taxon>Clitocybaceae</taxon>
        <taxon>Collybia</taxon>
    </lineage>
</organism>
<name>A0A9P6CD84_9AGAR</name>
<evidence type="ECO:0000313" key="2">
    <source>
        <dbReference type="Proteomes" id="UP000807353"/>
    </source>
</evidence>
<evidence type="ECO:0000313" key="1">
    <source>
        <dbReference type="EMBL" id="KAF9456819.1"/>
    </source>
</evidence>
<dbReference type="AlphaFoldDB" id="A0A9P6CD84"/>
<dbReference type="EMBL" id="MU150401">
    <property type="protein sequence ID" value="KAF9456819.1"/>
    <property type="molecule type" value="Genomic_DNA"/>
</dbReference>